<feature type="transmembrane region" description="Helical" evidence="1">
    <location>
        <begin position="7"/>
        <end position="29"/>
    </location>
</feature>
<protein>
    <submittedName>
        <fullName evidence="2">Uncharacterized protein</fullName>
    </submittedName>
</protein>
<accession>A0A1C9W503</accession>
<proteinExistence type="predicted"/>
<dbReference type="Proteomes" id="UP000095672">
    <property type="component" value="Chromosome"/>
</dbReference>
<evidence type="ECO:0000313" key="2">
    <source>
        <dbReference type="EMBL" id="AOS96234.1"/>
    </source>
</evidence>
<feature type="transmembrane region" description="Helical" evidence="1">
    <location>
        <begin position="41"/>
        <end position="64"/>
    </location>
</feature>
<dbReference type="RefSeq" id="WP_069946394.1">
    <property type="nucleotide sequence ID" value="NZ_CP014143.1"/>
</dbReference>
<keyword evidence="1" id="KW-0812">Transmembrane</keyword>
<evidence type="ECO:0000313" key="3">
    <source>
        <dbReference type="Proteomes" id="UP000095672"/>
    </source>
</evidence>
<organism evidence="2 3">
    <name type="scientific">Microbulbifer aggregans</name>
    <dbReference type="NCBI Taxonomy" id="1769779"/>
    <lineage>
        <taxon>Bacteria</taxon>
        <taxon>Pseudomonadati</taxon>
        <taxon>Pseudomonadota</taxon>
        <taxon>Gammaproteobacteria</taxon>
        <taxon>Cellvibrionales</taxon>
        <taxon>Microbulbiferaceae</taxon>
        <taxon>Microbulbifer</taxon>
    </lineage>
</organism>
<gene>
    <name evidence="2" type="ORF">AUP74_00767</name>
</gene>
<keyword evidence="3" id="KW-1185">Reference proteome</keyword>
<sequence length="146" mass="15237">MKHAVTFIIGILFSVVAIQVVGFGAAITVPNWLSSLTDGDASMTLLCLHLIYIALPLFVVAAVFGASASRALKTRSTAMLTVLSLPYLSTVLYGEIAGPSTIFGPLWFLSAIVFLSAIGGLVLGGWHFGISSSSGNNFPSARDKSS</sequence>
<dbReference type="KEGG" id="micc:AUP74_00767"/>
<evidence type="ECO:0000256" key="1">
    <source>
        <dbReference type="SAM" id="Phobius"/>
    </source>
</evidence>
<reference evidence="3" key="1">
    <citation type="submission" date="2016-01" db="EMBL/GenBank/DDBJ databases">
        <title>Complete genome sequence of Microbulbifer sp. CCB-MM1, a halophile isolated from Matang Mangrove Forest, Perak.</title>
        <authorList>
            <person name="Moh T.H."/>
            <person name="Dinesh B."/>
            <person name="Lau N.-S."/>
            <person name="Go F."/>
            <person name="Alexander Chong S.-C."/>
        </authorList>
    </citation>
    <scope>NUCLEOTIDE SEQUENCE [LARGE SCALE GENOMIC DNA]</scope>
    <source>
        <strain evidence="3">CCB-MM1</strain>
    </source>
</reference>
<name>A0A1C9W503_9GAMM</name>
<keyword evidence="1" id="KW-1133">Transmembrane helix</keyword>
<feature type="transmembrane region" description="Helical" evidence="1">
    <location>
        <begin position="106"/>
        <end position="128"/>
    </location>
</feature>
<feature type="transmembrane region" description="Helical" evidence="1">
    <location>
        <begin position="76"/>
        <end position="94"/>
    </location>
</feature>
<dbReference type="EMBL" id="CP014143">
    <property type="protein sequence ID" value="AOS96234.1"/>
    <property type="molecule type" value="Genomic_DNA"/>
</dbReference>
<dbReference type="AlphaFoldDB" id="A0A1C9W503"/>
<keyword evidence="1" id="KW-0472">Membrane</keyword>